<evidence type="ECO:0000313" key="2">
    <source>
        <dbReference type="Proteomes" id="UP001732700"/>
    </source>
</evidence>
<accession>A0ACD5Z2Y6</accession>
<dbReference type="Proteomes" id="UP001732700">
    <property type="component" value="Chromosome 6A"/>
</dbReference>
<name>A0ACD5Z2Y6_AVESA</name>
<reference evidence="1" key="2">
    <citation type="submission" date="2025-09" db="UniProtKB">
        <authorList>
            <consortium name="EnsemblPlants"/>
        </authorList>
    </citation>
    <scope>IDENTIFICATION</scope>
</reference>
<reference evidence="1" key="1">
    <citation type="submission" date="2021-05" db="EMBL/GenBank/DDBJ databases">
        <authorList>
            <person name="Scholz U."/>
            <person name="Mascher M."/>
            <person name="Fiebig A."/>
        </authorList>
    </citation>
    <scope>NUCLEOTIDE SEQUENCE [LARGE SCALE GENOMIC DNA]</scope>
</reference>
<proteinExistence type="predicted"/>
<organism evidence="1 2">
    <name type="scientific">Avena sativa</name>
    <name type="common">Oat</name>
    <dbReference type="NCBI Taxonomy" id="4498"/>
    <lineage>
        <taxon>Eukaryota</taxon>
        <taxon>Viridiplantae</taxon>
        <taxon>Streptophyta</taxon>
        <taxon>Embryophyta</taxon>
        <taxon>Tracheophyta</taxon>
        <taxon>Spermatophyta</taxon>
        <taxon>Magnoliopsida</taxon>
        <taxon>Liliopsida</taxon>
        <taxon>Poales</taxon>
        <taxon>Poaceae</taxon>
        <taxon>BOP clade</taxon>
        <taxon>Pooideae</taxon>
        <taxon>Poodae</taxon>
        <taxon>Poeae</taxon>
        <taxon>Poeae Chloroplast Group 1 (Aveneae type)</taxon>
        <taxon>Aveninae</taxon>
        <taxon>Avena</taxon>
    </lineage>
</organism>
<protein>
    <submittedName>
        <fullName evidence="1">Uncharacterized protein</fullName>
    </submittedName>
</protein>
<evidence type="ECO:0000313" key="1">
    <source>
        <dbReference type="EnsemblPlants" id="AVESA.00010b.r2.6AG1070160.1.CDS"/>
    </source>
</evidence>
<keyword evidence="2" id="KW-1185">Reference proteome</keyword>
<sequence length="373" mass="42635">MDSGDEADLAAWIEEEEAAEVAEEEARKRAHIEANVPEIFDIANVVADPGIRRPIESYGTPEISSPGIQKDIVQACAEEITQVIMSEIINGCFSLLVEESRNVSVKEQMVVMVRFVNQKGEIVERLLVVEHVLDTTSDSLKRFLDAMFVKHNLSMSSLRARGYSRSLHKMVTCLHHYKVEIFNEVLDRNIVEMNHRFSETSTRLLLCTSCLDPRDSFNSFDNDMLVELATIYSADFSSHDCCLLVDELNIYVDVMKRTPEFIACDSLSDLTLKLVQKRYHFTFPLVYCLITLALTLPVATTSVERVFSTMKIIKSDLRNKIGDDWLNDLMICYVEKEIFAQIDDKNIMLRFHAYSNRRGHIPRGFRLPSMESS</sequence>
<dbReference type="EnsemblPlants" id="AVESA.00010b.r2.6AG1070160.1">
    <property type="protein sequence ID" value="AVESA.00010b.r2.6AG1070160.1.CDS"/>
    <property type="gene ID" value="AVESA.00010b.r2.6AG1070160"/>
</dbReference>